<gene>
    <name evidence="1" type="ORF">DCC81_16600</name>
</gene>
<sequence>MNNAQIRLTCRQVLDATSSGIFAKQVLAATFAEFQLKSQVYNPQGRFYTFREMAGNDGRANSLHYKLYLAAAPYLELLDKKMPHVCDMLEKPLPFEGAALQLIASDLRDATQHKVALHYHTPLFLLHGHIGDHLILAVPELPEHTFTLRLRMGVSISHYTVEAPLAAPLQASVS</sequence>
<protein>
    <submittedName>
        <fullName evidence="1">Uncharacterized protein</fullName>
    </submittedName>
</protein>
<comment type="caution">
    <text evidence="1">The sequence shown here is derived from an EMBL/GenBank/DDBJ whole genome shotgun (WGS) entry which is preliminary data.</text>
</comment>
<dbReference type="EMBL" id="QCYK01000002">
    <property type="protein sequence ID" value="PUZ25870.1"/>
    <property type="molecule type" value="Genomic_DNA"/>
</dbReference>
<dbReference type="RefSeq" id="WP_108687709.1">
    <property type="nucleotide sequence ID" value="NZ_QCYK01000002.1"/>
</dbReference>
<accession>A0A2T7BHW2</accession>
<dbReference type="AlphaFoldDB" id="A0A2T7BHW2"/>
<dbReference type="OrthoDB" id="793934at2"/>
<reference evidence="1 2" key="1">
    <citation type="submission" date="2018-04" db="EMBL/GenBank/DDBJ databases">
        <title>Chitinophaga fuyangensis sp. nov., isolated from soil in a chemical factory.</title>
        <authorList>
            <person name="Chen K."/>
        </authorList>
    </citation>
    <scope>NUCLEOTIDE SEQUENCE [LARGE SCALE GENOMIC DNA]</scope>
    <source>
        <strain evidence="1 2">LY-1</strain>
    </source>
</reference>
<dbReference type="Proteomes" id="UP000244450">
    <property type="component" value="Unassembled WGS sequence"/>
</dbReference>
<evidence type="ECO:0000313" key="2">
    <source>
        <dbReference type="Proteomes" id="UP000244450"/>
    </source>
</evidence>
<evidence type="ECO:0000313" key="1">
    <source>
        <dbReference type="EMBL" id="PUZ25870.1"/>
    </source>
</evidence>
<organism evidence="1 2">
    <name type="scientific">Chitinophaga parva</name>
    <dbReference type="NCBI Taxonomy" id="2169414"/>
    <lineage>
        <taxon>Bacteria</taxon>
        <taxon>Pseudomonadati</taxon>
        <taxon>Bacteroidota</taxon>
        <taxon>Chitinophagia</taxon>
        <taxon>Chitinophagales</taxon>
        <taxon>Chitinophagaceae</taxon>
        <taxon>Chitinophaga</taxon>
    </lineage>
</organism>
<keyword evidence="2" id="KW-1185">Reference proteome</keyword>
<name>A0A2T7BHW2_9BACT</name>
<proteinExistence type="predicted"/>